<keyword evidence="4" id="KW-0411">Iron-sulfur</keyword>
<evidence type="ECO:0000313" key="6">
    <source>
        <dbReference type="EMBL" id="RDB55324.1"/>
    </source>
</evidence>
<dbReference type="SUPFAM" id="SSF53067">
    <property type="entry name" value="Actin-like ATPase domain"/>
    <property type="match status" value="1"/>
</dbReference>
<accession>A0A369L820</accession>
<comment type="cofactor">
    <cofactor evidence="1">
        <name>[4Fe-4S] cluster</name>
        <dbReference type="ChEBI" id="CHEBI:49883"/>
    </cofactor>
</comment>
<dbReference type="PANTHER" id="PTHR32329:SF2">
    <property type="entry name" value="BIFUNCTIONAL PROTEIN [INCLUDES 2-HYDROXYACYL-COA DEHYDRATASE (N-TER) AND ITS ACTIVATOR DOMAIN (C_TERM)"/>
    <property type="match status" value="1"/>
</dbReference>
<dbReference type="InterPro" id="IPR051805">
    <property type="entry name" value="Dehydratase_Activator_Redct"/>
</dbReference>
<dbReference type="PANTHER" id="PTHR32329">
    <property type="entry name" value="BIFUNCTIONAL PROTEIN [INCLUDES 2-HYDROXYACYL-COA DEHYDRATASE (N-TER) AND ITS ACTIVATOR DOMAIN (C_TERM)-RELATED"/>
    <property type="match status" value="1"/>
</dbReference>
<dbReference type="Gene3D" id="3.30.420.40">
    <property type="match status" value="2"/>
</dbReference>
<name>A0A369L820_9ACTN</name>
<evidence type="ECO:0000313" key="7">
    <source>
        <dbReference type="Proteomes" id="UP000253792"/>
    </source>
</evidence>
<gene>
    <name evidence="6" type="ORF">C1880_06455</name>
</gene>
<organism evidence="6 7">
    <name type="scientific">Senegalimassilia anaerobia</name>
    <dbReference type="NCBI Taxonomy" id="1473216"/>
    <lineage>
        <taxon>Bacteria</taxon>
        <taxon>Bacillati</taxon>
        <taxon>Actinomycetota</taxon>
        <taxon>Coriobacteriia</taxon>
        <taxon>Coriobacteriales</taxon>
        <taxon>Coriobacteriaceae</taxon>
        <taxon>Senegalimassilia</taxon>
    </lineage>
</organism>
<dbReference type="Pfam" id="PF01869">
    <property type="entry name" value="BcrAD_BadFG"/>
    <property type="match status" value="1"/>
</dbReference>
<sequence length="255" mass="26166">MAGIGIDIGSTATKAVVADPSGAIAFKLVIPTGFSSVEVAEQVRRAFSCEGFEMDEMPVVATGYGRVAVPYANKVVTEITCHARGAAALFGEDGTVIDIGGQDTKAIGLAGGKVRKFVMNDKCSAGTGRFLEIMADRLGVSQAELARLAAAGQPTVISNMCTVFAESEVISLVGKGEPRENIARGVIDSVVARVCTLVGQVPAARYHLTGGLCDNEYVRARLEAELGAPVGSCPDARFAGALGAAIIAAEMAGEA</sequence>
<evidence type="ECO:0000256" key="4">
    <source>
        <dbReference type="ARBA" id="ARBA00023014"/>
    </source>
</evidence>
<dbReference type="InterPro" id="IPR002731">
    <property type="entry name" value="ATPase_BadF"/>
</dbReference>
<keyword evidence="7" id="KW-1185">Reference proteome</keyword>
<keyword evidence="2" id="KW-0479">Metal-binding</keyword>
<dbReference type="AlphaFoldDB" id="A0A369L820"/>
<proteinExistence type="predicted"/>
<dbReference type="CDD" id="cd24109">
    <property type="entry name" value="ASKHA_NBD_YjiL-like"/>
    <property type="match status" value="1"/>
</dbReference>
<keyword evidence="3" id="KW-0408">Iron</keyword>
<dbReference type="RefSeq" id="WP_114620761.1">
    <property type="nucleotide sequence ID" value="NZ_PPTP01000005.1"/>
</dbReference>
<protein>
    <submittedName>
        <fullName evidence="6">CoA activase</fullName>
    </submittedName>
</protein>
<evidence type="ECO:0000259" key="5">
    <source>
        <dbReference type="Pfam" id="PF01869"/>
    </source>
</evidence>
<evidence type="ECO:0000256" key="2">
    <source>
        <dbReference type="ARBA" id="ARBA00022723"/>
    </source>
</evidence>
<dbReference type="InterPro" id="IPR043129">
    <property type="entry name" value="ATPase_NBD"/>
</dbReference>
<dbReference type="GO" id="GO:0046872">
    <property type="term" value="F:metal ion binding"/>
    <property type="evidence" value="ECO:0007669"/>
    <property type="project" value="UniProtKB-KW"/>
</dbReference>
<dbReference type="STRING" id="1034345.GCA_000236865_00138"/>
<dbReference type="EMBL" id="PPTP01000005">
    <property type="protein sequence ID" value="RDB55324.1"/>
    <property type="molecule type" value="Genomic_DNA"/>
</dbReference>
<evidence type="ECO:0000256" key="1">
    <source>
        <dbReference type="ARBA" id="ARBA00001966"/>
    </source>
</evidence>
<feature type="domain" description="ATPase BadF/BadG/BcrA/BcrD type" evidence="5">
    <location>
        <begin position="4"/>
        <end position="248"/>
    </location>
</feature>
<dbReference type="OrthoDB" id="9177882at2"/>
<dbReference type="Proteomes" id="UP000253792">
    <property type="component" value="Unassembled WGS sequence"/>
</dbReference>
<comment type="caution">
    <text evidence="6">The sequence shown here is derived from an EMBL/GenBank/DDBJ whole genome shotgun (WGS) entry which is preliminary data.</text>
</comment>
<dbReference type="GO" id="GO:0051536">
    <property type="term" value="F:iron-sulfur cluster binding"/>
    <property type="evidence" value="ECO:0007669"/>
    <property type="project" value="UniProtKB-KW"/>
</dbReference>
<dbReference type="NCBIfam" id="TIGR00241">
    <property type="entry name" value="CoA_E_activ"/>
    <property type="match status" value="1"/>
</dbReference>
<dbReference type="InterPro" id="IPR008275">
    <property type="entry name" value="CoA_E_activase_dom"/>
</dbReference>
<evidence type="ECO:0000256" key="3">
    <source>
        <dbReference type="ARBA" id="ARBA00023004"/>
    </source>
</evidence>
<reference evidence="6 7" key="1">
    <citation type="journal article" date="2018" name="Elife">
        <title>Discovery and characterization of a prevalent human gut bacterial enzyme sufficient for the inactivation of a family of plant toxins.</title>
        <authorList>
            <person name="Koppel N."/>
            <person name="Bisanz J.E."/>
            <person name="Pandelia M.E."/>
            <person name="Turnbaugh P.J."/>
            <person name="Balskus E.P."/>
        </authorList>
    </citation>
    <scope>NUCLEOTIDE SEQUENCE [LARGE SCALE GENOMIC DNA]</scope>
    <source>
        <strain evidence="7">anaerobia AP69FAA</strain>
    </source>
</reference>